<proteinExistence type="predicted"/>
<feature type="transmembrane region" description="Helical" evidence="1">
    <location>
        <begin position="105"/>
        <end position="127"/>
    </location>
</feature>
<keyword evidence="1" id="KW-0812">Transmembrane</keyword>
<evidence type="ECO:0000256" key="1">
    <source>
        <dbReference type="SAM" id="Phobius"/>
    </source>
</evidence>
<reference evidence="3" key="1">
    <citation type="submission" date="2020-03" db="EMBL/GenBank/DDBJ databases">
        <title>The deep terrestrial virosphere.</title>
        <authorList>
            <person name="Holmfeldt K."/>
            <person name="Nilsson E."/>
            <person name="Simone D."/>
            <person name="Lopez-Fernandez M."/>
            <person name="Wu X."/>
            <person name="de Brujin I."/>
            <person name="Lundin D."/>
            <person name="Andersson A."/>
            <person name="Bertilsson S."/>
            <person name="Dopson M."/>
        </authorList>
    </citation>
    <scope>NUCLEOTIDE SEQUENCE</scope>
    <source>
        <strain evidence="3">MM415A00294</strain>
        <strain evidence="2">MM415B00522</strain>
    </source>
</reference>
<protein>
    <submittedName>
        <fullName evidence="3">Putative colicin V production protein</fullName>
    </submittedName>
</protein>
<keyword evidence="1" id="KW-0472">Membrane</keyword>
<organism evidence="3">
    <name type="scientific">viral metagenome</name>
    <dbReference type="NCBI Taxonomy" id="1070528"/>
    <lineage>
        <taxon>unclassified sequences</taxon>
        <taxon>metagenomes</taxon>
        <taxon>organismal metagenomes</taxon>
    </lineage>
</organism>
<evidence type="ECO:0000313" key="3">
    <source>
        <dbReference type="EMBL" id="QJA83335.1"/>
    </source>
</evidence>
<name>A0A6M3KPH6_9ZZZZ</name>
<dbReference type="EMBL" id="MT142508">
    <property type="protein sequence ID" value="QJA83335.1"/>
    <property type="molecule type" value="Genomic_DNA"/>
</dbReference>
<evidence type="ECO:0000313" key="2">
    <source>
        <dbReference type="EMBL" id="QJA64323.1"/>
    </source>
</evidence>
<gene>
    <name evidence="3" type="ORF">MM415A00294_0033</name>
    <name evidence="2" type="ORF">MM415B00522_0033</name>
</gene>
<sequence length="179" mass="19479">MSLAIALSLAQMTGLSRKVGEWIGGSKGAEVADKVLDIAQAVSGAKSPSEALQAISSDKGKLLDFEERLFERQDLLEKLAAGDLKDARKMQTAALQQTDIFSKRFIYYFASFWSVFACLYVGGITFTEIPQENVRFADTVLGFLLGTVVASLIAFFYGSSFGQTRQSELADHSLTNRGS</sequence>
<keyword evidence="1" id="KW-1133">Transmembrane helix</keyword>
<feature type="transmembrane region" description="Helical" evidence="1">
    <location>
        <begin position="139"/>
        <end position="157"/>
    </location>
</feature>
<accession>A0A6M3KPH6</accession>
<dbReference type="EMBL" id="MT141517">
    <property type="protein sequence ID" value="QJA64323.1"/>
    <property type="molecule type" value="Genomic_DNA"/>
</dbReference>
<dbReference type="AlphaFoldDB" id="A0A6M3KPH6"/>